<proteinExistence type="inferred from homology"/>
<dbReference type="GeneID" id="54588428"/>
<keyword evidence="3" id="KW-0812">Transmembrane</keyword>
<keyword evidence="5" id="KW-1185">Reference proteome</keyword>
<dbReference type="AlphaFoldDB" id="A0A6A6J282"/>
<evidence type="ECO:0000313" key="5">
    <source>
        <dbReference type="Proteomes" id="UP000800094"/>
    </source>
</evidence>
<dbReference type="InterPro" id="IPR021765">
    <property type="entry name" value="UstYa-like"/>
</dbReference>
<gene>
    <name evidence="4" type="ORF">BU26DRAFT_599405</name>
</gene>
<accession>A0A6A6J282</accession>
<name>A0A6A6J282_9PLEO</name>
<dbReference type="EMBL" id="ML987189">
    <property type="protein sequence ID" value="KAF2256776.1"/>
    <property type="molecule type" value="Genomic_DNA"/>
</dbReference>
<dbReference type="Proteomes" id="UP000800094">
    <property type="component" value="Unassembled WGS sequence"/>
</dbReference>
<dbReference type="OrthoDB" id="3687641at2759"/>
<protein>
    <recommendedName>
        <fullName evidence="6">Tat pathway signal sequence</fullName>
    </recommendedName>
</protein>
<evidence type="ECO:0000256" key="1">
    <source>
        <dbReference type="ARBA" id="ARBA00004685"/>
    </source>
</evidence>
<reference evidence="4" key="1">
    <citation type="journal article" date="2020" name="Stud. Mycol.">
        <title>101 Dothideomycetes genomes: a test case for predicting lifestyles and emergence of pathogens.</title>
        <authorList>
            <person name="Haridas S."/>
            <person name="Albert R."/>
            <person name="Binder M."/>
            <person name="Bloem J."/>
            <person name="Labutti K."/>
            <person name="Salamov A."/>
            <person name="Andreopoulos B."/>
            <person name="Baker S."/>
            <person name="Barry K."/>
            <person name="Bills G."/>
            <person name="Bluhm B."/>
            <person name="Cannon C."/>
            <person name="Castanera R."/>
            <person name="Culley D."/>
            <person name="Daum C."/>
            <person name="Ezra D."/>
            <person name="Gonzalez J."/>
            <person name="Henrissat B."/>
            <person name="Kuo A."/>
            <person name="Liang C."/>
            <person name="Lipzen A."/>
            <person name="Lutzoni F."/>
            <person name="Magnuson J."/>
            <person name="Mondo S."/>
            <person name="Nolan M."/>
            <person name="Ohm R."/>
            <person name="Pangilinan J."/>
            <person name="Park H.-J."/>
            <person name="Ramirez L."/>
            <person name="Alfaro M."/>
            <person name="Sun H."/>
            <person name="Tritt A."/>
            <person name="Yoshinaga Y."/>
            <person name="Zwiers L.-H."/>
            <person name="Turgeon B."/>
            <person name="Goodwin S."/>
            <person name="Spatafora J."/>
            <person name="Crous P."/>
            <person name="Grigoriev I."/>
        </authorList>
    </citation>
    <scope>NUCLEOTIDE SEQUENCE</scope>
    <source>
        <strain evidence="4">CBS 122368</strain>
    </source>
</reference>
<dbReference type="GO" id="GO:0043386">
    <property type="term" value="P:mycotoxin biosynthetic process"/>
    <property type="evidence" value="ECO:0007669"/>
    <property type="project" value="InterPro"/>
</dbReference>
<dbReference type="RefSeq" id="XP_033691780.1">
    <property type="nucleotide sequence ID" value="XM_033835098.1"/>
</dbReference>
<comment type="similarity">
    <text evidence="2">Belongs to the ustYa family.</text>
</comment>
<evidence type="ECO:0000256" key="2">
    <source>
        <dbReference type="ARBA" id="ARBA00035112"/>
    </source>
</evidence>
<evidence type="ECO:0000313" key="4">
    <source>
        <dbReference type="EMBL" id="KAF2256776.1"/>
    </source>
</evidence>
<evidence type="ECO:0000256" key="3">
    <source>
        <dbReference type="SAM" id="Phobius"/>
    </source>
</evidence>
<dbReference type="PANTHER" id="PTHR33365:SF4">
    <property type="entry name" value="CYCLOCHLOROTINE BIOSYNTHESIS PROTEIN O"/>
    <property type="match status" value="1"/>
</dbReference>
<dbReference type="Pfam" id="PF11807">
    <property type="entry name" value="UstYa"/>
    <property type="match status" value="1"/>
</dbReference>
<evidence type="ECO:0008006" key="6">
    <source>
        <dbReference type="Google" id="ProtNLM"/>
    </source>
</evidence>
<dbReference type="PANTHER" id="PTHR33365">
    <property type="entry name" value="YALI0B05434P"/>
    <property type="match status" value="1"/>
</dbReference>
<organism evidence="4 5">
    <name type="scientific">Trematosphaeria pertusa</name>
    <dbReference type="NCBI Taxonomy" id="390896"/>
    <lineage>
        <taxon>Eukaryota</taxon>
        <taxon>Fungi</taxon>
        <taxon>Dikarya</taxon>
        <taxon>Ascomycota</taxon>
        <taxon>Pezizomycotina</taxon>
        <taxon>Dothideomycetes</taxon>
        <taxon>Pleosporomycetidae</taxon>
        <taxon>Pleosporales</taxon>
        <taxon>Massarineae</taxon>
        <taxon>Trematosphaeriaceae</taxon>
        <taxon>Trematosphaeria</taxon>
    </lineage>
</organism>
<comment type="pathway">
    <text evidence="1">Mycotoxin biosynthesis.</text>
</comment>
<keyword evidence="3" id="KW-0472">Membrane</keyword>
<sequence>MSHSKSEEAYSLLRDSSEDCPEDFPSNTTPSARRQLKLYILILINILLLLINLFCGSFLLEFHISSKSTSFSVHSPLNKIIQTQTSHWNLSLGDRTPFTEAPSRDVDALWDSISAPPGNVGTIIVQKEDLEKSSLESIELADGSGYLATVDVFHQLHCLDFIRKYVFNATYQLSPAEHPLWEDHIAHCIDSIRLSLQCSSDVSLITWKWVEGYGNPWPDFRSKHECRNWDDILGWASERRFDPNTPGSFVHPELGPVDGLEGKWFQNPLEGGKPLRYVGQN</sequence>
<feature type="transmembrane region" description="Helical" evidence="3">
    <location>
        <begin position="38"/>
        <end position="60"/>
    </location>
</feature>
<keyword evidence="3" id="KW-1133">Transmembrane helix</keyword>